<dbReference type="GO" id="GO:1990281">
    <property type="term" value="C:efflux pump complex"/>
    <property type="evidence" value="ECO:0007669"/>
    <property type="project" value="TreeGrafter"/>
</dbReference>
<evidence type="ECO:0000256" key="8">
    <source>
        <dbReference type="SAM" id="Coils"/>
    </source>
</evidence>
<dbReference type="Pfam" id="PF02321">
    <property type="entry name" value="OEP"/>
    <property type="match status" value="2"/>
</dbReference>
<comment type="similarity">
    <text evidence="2">Belongs to the outer membrane factor (OMF) (TC 1.B.17) family.</text>
</comment>
<gene>
    <name evidence="9" type="ORF">ENJ61_03900</name>
</gene>
<dbReference type="PANTHER" id="PTHR30026">
    <property type="entry name" value="OUTER MEMBRANE PROTEIN TOLC"/>
    <property type="match status" value="1"/>
</dbReference>
<dbReference type="Proteomes" id="UP000885792">
    <property type="component" value="Unassembled WGS sequence"/>
</dbReference>
<evidence type="ECO:0000256" key="5">
    <source>
        <dbReference type="ARBA" id="ARBA00022692"/>
    </source>
</evidence>
<accession>A0A7C5L5J9</accession>
<evidence type="ECO:0000256" key="6">
    <source>
        <dbReference type="ARBA" id="ARBA00023136"/>
    </source>
</evidence>
<dbReference type="GO" id="GO:0015562">
    <property type="term" value="F:efflux transmembrane transporter activity"/>
    <property type="evidence" value="ECO:0007669"/>
    <property type="project" value="InterPro"/>
</dbReference>
<dbReference type="InterPro" id="IPR051906">
    <property type="entry name" value="TolC-like"/>
</dbReference>
<keyword evidence="3" id="KW-0813">Transport</keyword>
<proteinExistence type="inferred from homology"/>
<keyword evidence="4" id="KW-1134">Transmembrane beta strand</keyword>
<dbReference type="SUPFAM" id="SSF56954">
    <property type="entry name" value="Outer membrane efflux proteins (OEP)"/>
    <property type="match status" value="1"/>
</dbReference>
<dbReference type="InterPro" id="IPR003423">
    <property type="entry name" value="OMP_efflux"/>
</dbReference>
<evidence type="ECO:0000313" key="9">
    <source>
        <dbReference type="EMBL" id="HHJ64031.1"/>
    </source>
</evidence>
<evidence type="ECO:0000256" key="4">
    <source>
        <dbReference type="ARBA" id="ARBA00022452"/>
    </source>
</evidence>
<dbReference type="EMBL" id="DRNB01000143">
    <property type="protein sequence ID" value="HHJ64031.1"/>
    <property type="molecule type" value="Genomic_DNA"/>
</dbReference>
<dbReference type="PANTHER" id="PTHR30026:SF20">
    <property type="entry name" value="OUTER MEMBRANE PROTEIN TOLC"/>
    <property type="match status" value="1"/>
</dbReference>
<comment type="subcellular location">
    <subcellularLocation>
        <location evidence="1">Cell outer membrane</location>
    </subcellularLocation>
</comment>
<evidence type="ECO:0000256" key="3">
    <source>
        <dbReference type="ARBA" id="ARBA00022448"/>
    </source>
</evidence>
<dbReference type="AlphaFoldDB" id="A0A7C5L5J9"/>
<feature type="coiled-coil region" evidence="8">
    <location>
        <begin position="319"/>
        <end position="378"/>
    </location>
</feature>
<dbReference type="GO" id="GO:0009279">
    <property type="term" value="C:cell outer membrane"/>
    <property type="evidence" value="ECO:0007669"/>
    <property type="project" value="UniProtKB-SubCell"/>
</dbReference>
<dbReference type="Gene3D" id="1.20.1600.10">
    <property type="entry name" value="Outer membrane efflux proteins (OEP)"/>
    <property type="match status" value="1"/>
</dbReference>
<keyword evidence="5" id="KW-0812">Transmembrane</keyword>
<keyword evidence="8" id="KW-0175">Coiled coil</keyword>
<sequence>MEGSFKRAWCLLLSLCALSFGVSLKEAEKAALENFRELRIEKLEFEKKRQERLERFGRFLPQINLEASFNLSRRQSFSFTLPPLPPQELVFQKESYPKFTLQLIQELYSLPSLREYEMSRLLESSQRYLIEEKELNLLFRVREAYIKALMAKSSVEIYRKHLQRIRSHLRDVEELYREGVVAYKDVLETRVKLYEVREKLTSAEANYRKALDYLSYLVGETVDGVEEIEMGEFEDISTRSEEELLSLLRGRPLLRYLRESLRVAEKSVDLAESYFYPQVVLSAFFQRTEESELFPKSRYLVSLALRWNLFSGLRRFRVLEASRISRRQALERYRDAEEKLRLELRSALEDVRTAQAKLELAREQLRSAQEHLRIAEEKFRAGLGTNTEVLDAQSYLTTAEETLKMNSYELLLTLFKLYEVTGYEER</sequence>
<organism evidence="9">
    <name type="scientific">Aquifex aeolicus</name>
    <dbReference type="NCBI Taxonomy" id="63363"/>
    <lineage>
        <taxon>Bacteria</taxon>
        <taxon>Pseudomonadati</taxon>
        <taxon>Aquificota</taxon>
        <taxon>Aquificia</taxon>
        <taxon>Aquificales</taxon>
        <taxon>Aquificaceae</taxon>
        <taxon>Aquifex</taxon>
    </lineage>
</organism>
<name>A0A7C5L5J9_AQUAO</name>
<comment type="caution">
    <text evidence="9">The sequence shown here is derived from an EMBL/GenBank/DDBJ whole genome shotgun (WGS) entry which is preliminary data.</text>
</comment>
<keyword evidence="7" id="KW-0998">Cell outer membrane</keyword>
<reference evidence="9" key="1">
    <citation type="journal article" date="2020" name="mSystems">
        <title>Genome- and Community-Level Interaction Insights into Carbon Utilization and Element Cycling Functions of Hydrothermarchaeota in Hydrothermal Sediment.</title>
        <authorList>
            <person name="Zhou Z."/>
            <person name="Liu Y."/>
            <person name="Xu W."/>
            <person name="Pan J."/>
            <person name="Luo Z.H."/>
            <person name="Li M."/>
        </authorList>
    </citation>
    <scope>NUCLEOTIDE SEQUENCE [LARGE SCALE GENOMIC DNA]</scope>
    <source>
        <strain evidence="9">HyVt-501</strain>
    </source>
</reference>
<evidence type="ECO:0000256" key="7">
    <source>
        <dbReference type="ARBA" id="ARBA00023237"/>
    </source>
</evidence>
<evidence type="ECO:0000256" key="2">
    <source>
        <dbReference type="ARBA" id="ARBA00007613"/>
    </source>
</evidence>
<dbReference type="GO" id="GO:0015288">
    <property type="term" value="F:porin activity"/>
    <property type="evidence" value="ECO:0007669"/>
    <property type="project" value="TreeGrafter"/>
</dbReference>
<evidence type="ECO:0000256" key="1">
    <source>
        <dbReference type="ARBA" id="ARBA00004442"/>
    </source>
</evidence>
<keyword evidence="6" id="KW-0472">Membrane</keyword>
<protein>
    <submittedName>
        <fullName evidence="9">TolC family protein</fullName>
    </submittedName>
</protein>